<dbReference type="Pfam" id="PF02810">
    <property type="entry name" value="SEC-C"/>
    <property type="match status" value="1"/>
</dbReference>
<organism evidence="2 3">
    <name type="scientific">Nitratifractor salsuginis (strain DSM 16511 / JCM 12458 / E9I37-1)</name>
    <dbReference type="NCBI Taxonomy" id="749222"/>
    <lineage>
        <taxon>Bacteria</taxon>
        <taxon>Pseudomonadati</taxon>
        <taxon>Campylobacterota</taxon>
        <taxon>Epsilonproteobacteria</taxon>
        <taxon>Campylobacterales</taxon>
        <taxon>Sulfurovaceae</taxon>
        <taxon>Nitratifractor</taxon>
    </lineage>
</organism>
<dbReference type="HOGENOM" id="CLU_099590_2_1_7"/>
<dbReference type="Pfam" id="PF17775">
    <property type="entry name" value="YchJ_M-like"/>
    <property type="match status" value="1"/>
</dbReference>
<dbReference type="InterPro" id="IPR004027">
    <property type="entry name" value="SEC_C_motif"/>
</dbReference>
<dbReference type="PANTHER" id="PTHR33747:SF1">
    <property type="entry name" value="ADENYLATE CYCLASE-ASSOCIATED CAP C-TERMINAL DOMAIN-CONTAINING PROTEIN"/>
    <property type="match status" value="1"/>
</dbReference>
<dbReference type="InterPro" id="IPR048469">
    <property type="entry name" value="YchJ-like_M"/>
</dbReference>
<dbReference type="InterPro" id="IPR032710">
    <property type="entry name" value="NTF2-like_dom_sf"/>
</dbReference>
<dbReference type="STRING" id="749222.Nitsa_1319"/>
<name>E6WYY4_NITSE</name>
<dbReference type="KEGG" id="nsa:Nitsa_1319"/>
<dbReference type="PANTHER" id="PTHR33747">
    <property type="entry name" value="UPF0225 PROTEIN SCO1677"/>
    <property type="match status" value="1"/>
</dbReference>
<proteinExistence type="predicted"/>
<dbReference type="EMBL" id="CP002452">
    <property type="protein sequence ID" value="ADV46570.1"/>
    <property type="molecule type" value="Genomic_DNA"/>
</dbReference>
<gene>
    <name evidence="2" type="ordered locus">Nitsa_1319</name>
</gene>
<evidence type="ECO:0000259" key="1">
    <source>
        <dbReference type="Pfam" id="PF17775"/>
    </source>
</evidence>
<dbReference type="eggNOG" id="COG3012">
    <property type="taxonomic scope" value="Bacteria"/>
</dbReference>
<dbReference type="SUPFAM" id="SSF103642">
    <property type="entry name" value="Sec-C motif"/>
    <property type="match status" value="1"/>
</dbReference>
<dbReference type="SUPFAM" id="SSF54427">
    <property type="entry name" value="NTF2-like"/>
    <property type="match status" value="1"/>
</dbReference>
<accession>E6WYY4</accession>
<feature type="domain" description="YchJ-like middle NTF2-like" evidence="1">
    <location>
        <begin position="35"/>
        <end position="131"/>
    </location>
</feature>
<reference evidence="3" key="2">
    <citation type="submission" date="2011-01" db="EMBL/GenBank/DDBJ databases">
        <title>The complete genome of Nitratifractor salsuginis DSM 16511.</title>
        <authorList>
            <consortium name="US DOE Joint Genome Institute (JGI-PGF)"/>
            <person name="Lucas S."/>
            <person name="Copeland A."/>
            <person name="Lapidus A."/>
            <person name="Bruce D."/>
            <person name="Goodwin L."/>
            <person name="Pitluck S."/>
            <person name="Kyrpides N."/>
            <person name="Mavromatis K."/>
            <person name="Ivanova N."/>
            <person name="Mikhailova N."/>
            <person name="Zeytun A."/>
            <person name="Detter J.C."/>
            <person name="Tapia R."/>
            <person name="Han C."/>
            <person name="Land M."/>
            <person name="Hauser L."/>
            <person name="Markowitz V."/>
            <person name="Cheng J.-F."/>
            <person name="Hugenholtz P."/>
            <person name="Woyke T."/>
            <person name="Wu D."/>
            <person name="Tindall B."/>
            <person name="Schuetze A."/>
            <person name="Brambilla E."/>
            <person name="Klenk H.-P."/>
            <person name="Eisen J.A."/>
        </authorList>
    </citation>
    <scope>NUCLEOTIDE SEQUENCE [LARGE SCALE GENOMIC DNA]</scope>
    <source>
        <strain evidence="3">DSM 16511 / JCM 12458 / E9I37-1</strain>
    </source>
</reference>
<dbReference type="RefSeq" id="WP_013554260.1">
    <property type="nucleotide sequence ID" value="NC_014935.1"/>
</dbReference>
<dbReference type="Gene3D" id="3.10.450.50">
    <property type="match status" value="1"/>
</dbReference>
<dbReference type="AlphaFoldDB" id="E6WYY4"/>
<evidence type="ECO:0000313" key="3">
    <source>
        <dbReference type="Proteomes" id="UP000008633"/>
    </source>
</evidence>
<protein>
    <submittedName>
        <fullName evidence="2">SEC-C motif domain protein</fullName>
    </submittedName>
</protein>
<keyword evidence="3" id="KW-1185">Reference proteome</keyword>
<evidence type="ECO:0000313" key="2">
    <source>
        <dbReference type="EMBL" id="ADV46570.1"/>
    </source>
</evidence>
<reference evidence="2 3" key="1">
    <citation type="journal article" date="2011" name="Stand. Genomic Sci.">
        <title>Complete genome sequence of Nitratifractor salsuginis type strain (E9I37-1).</title>
        <authorList>
            <person name="Anderson I."/>
            <person name="Sikorski J."/>
            <person name="Zeytun A."/>
            <person name="Nolan M."/>
            <person name="Lapidus A."/>
            <person name="Lucas S."/>
            <person name="Hammon N."/>
            <person name="Deshpande S."/>
            <person name="Cheng J.F."/>
            <person name="Tapia R."/>
            <person name="Han C."/>
            <person name="Goodwin L."/>
            <person name="Pitluck S."/>
            <person name="Liolios K."/>
            <person name="Pagani I."/>
            <person name="Ivanova N."/>
            <person name="Huntemann M."/>
            <person name="Mavromatis K."/>
            <person name="Ovchinikova G."/>
            <person name="Pati A."/>
            <person name="Chen A."/>
            <person name="Palaniappan K."/>
            <person name="Land M."/>
            <person name="Hauser L."/>
            <person name="Brambilla E.M."/>
            <person name="Ngatchou-Djao O.D."/>
            <person name="Rohde M."/>
            <person name="Tindall B.J."/>
            <person name="Goker M."/>
            <person name="Detter J.C."/>
            <person name="Woyke T."/>
            <person name="Bristow J."/>
            <person name="Eisen J.A."/>
            <person name="Markowitz V."/>
            <person name="Hugenholtz P."/>
            <person name="Klenk H.P."/>
            <person name="Kyrpides N.C."/>
        </authorList>
    </citation>
    <scope>NUCLEOTIDE SEQUENCE [LARGE SCALE GENOMIC DNA]</scope>
    <source>
        <strain evidence="3">DSM 16511 / JCM 12458 / E9I37-1</strain>
    </source>
</reference>
<dbReference type="Proteomes" id="UP000008633">
    <property type="component" value="Chromosome"/>
</dbReference>
<sequence>MMKKLSSNDPCPCGSGVKYKKCCARFHKGALAPDALSLMKSRYSAYAVGDARYIIRTTHPENPDYSEDRKAWREEILNFCRANDFLGLEILDFSSIDEKRATVEFVATLSGGVIREKSLFLMEDGEWLYHSALEINN</sequence>